<dbReference type="InterPro" id="IPR009057">
    <property type="entry name" value="Homeodomain-like_sf"/>
</dbReference>
<dbReference type="GO" id="GO:0003700">
    <property type="term" value="F:DNA-binding transcription factor activity"/>
    <property type="evidence" value="ECO:0007669"/>
    <property type="project" value="TreeGrafter"/>
</dbReference>
<dbReference type="PANTHER" id="PTHR30055">
    <property type="entry name" value="HTH-TYPE TRANSCRIPTIONAL REGULATOR RUTR"/>
    <property type="match status" value="1"/>
</dbReference>
<keyword evidence="1" id="KW-0805">Transcription regulation</keyword>
<dbReference type="PANTHER" id="PTHR30055:SF148">
    <property type="entry name" value="TETR-FAMILY TRANSCRIPTIONAL REGULATOR"/>
    <property type="match status" value="1"/>
</dbReference>
<sequence>MRTALDLAREVGYAKLSIEGIAARAGVGKHTVYRRWPSKGALFLDAMLSALQTELAYTDTGDIVDDLRKQMNAARELVGGPDFGPLYAALVGEAQHDPAIAEALYERWVEPITERTRIRLRAAQEQGQLSTEYDLDVIVALLYGPLYYRFLLIPGNYDAAFIDAVLQAAFAGLKP</sequence>
<name>A0A7K1L0B4_9ACTN</name>
<evidence type="ECO:0000256" key="2">
    <source>
        <dbReference type="ARBA" id="ARBA00023125"/>
    </source>
</evidence>
<reference evidence="6 7" key="1">
    <citation type="submission" date="2019-11" db="EMBL/GenBank/DDBJ databases">
        <authorList>
            <person name="Cao P."/>
        </authorList>
    </citation>
    <scope>NUCLEOTIDE SEQUENCE [LARGE SCALE GENOMIC DNA]</scope>
    <source>
        <strain evidence="6 7">NEAU-AAG5</strain>
    </source>
</reference>
<dbReference type="EMBL" id="WOFH01000005">
    <property type="protein sequence ID" value="MUN37871.1"/>
    <property type="molecule type" value="Genomic_DNA"/>
</dbReference>
<dbReference type="SUPFAM" id="SSF48498">
    <property type="entry name" value="Tetracyclin repressor-like, C-terminal domain"/>
    <property type="match status" value="1"/>
</dbReference>
<dbReference type="Gene3D" id="1.10.10.60">
    <property type="entry name" value="Homeodomain-like"/>
    <property type="match status" value="1"/>
</dbReference>
<dbReference type="InterPro" id="IPR001647">
    <property type="entry name" value="HTH_TetR"/>
</dbReference>
<evidence type="ECO:0000313" key="6">
    <source>
        <dbReference type="EMBL" id="MUN37871.1"/>
    </source>
</evidence>
<evidence type="ECO:0000313" key="7">
    <source>
        <dbReference type="Proteomes" id="UP000432015"/>
    </source>
</evidence>
<evidence type="ECO:0000256" key="4">
    <source>
        <dbReference type="PROSITE-ProRule" id="PRU00335"/>
    </source>
</evidence>
<comment type="caution">
    <text evidence="6">The sequence shown here is derived from an EMBL/GenBank/DDBJ whole genome shotgun (WGS) entry which is preliminary data.</text>
</comment>
<feature type="domain" description="HTH tetR-type" evidence="5">
    <location>
        <begin position="1"/>
        <end position="54"/>
    </location>
</feature>
<dbReference type="InterPro" id="IPR050109">
    <property type="entry name" value="HTH-type_TetR-like_transc_reg"/>
</dbReference>
<dbReference type="SUPFAM" id="SSF46689">
    <property type="entry name" value="Homeodomain-like"/>
    <property type="match status" value="1"/>
</dbReference>
<evidence type="ECO:0000259" key="5">
    <source>
        <dbReference type="PROSITE" id="PS50977"/>
    </source>
</evidence>
<dbReference type="InterPro" id="IPR011075">
    <property type="entry name" value="TetR_C"/>
</dbReference>
<proteinExistence type="predicted"/>
<dbReference type="Proteomes" id="UP000432015">
    <property type="component" value="Unassembled WGS sequence"/>
</dbReference>
<gene>
    <name evidence="6" type="ORF">GNZ18_14820</name>
</gene>
<feature type="DNA-binding region" description="H-T-H motif" evidence="4">
    <location>
        <begin position="17"/>
        <end position="36"/>
    </location>
</feature>
<organism evidence="6 7">
    <name type="scientific">Actinomadura litoris</name>
    <dbReference type="NCBI Taxonomy" id="2678616"/>
    <lineage>
        <taxon>Bacteria</taxon>
        <taxon>Bacillati</taxon>
        <taxon>Actinomycetota</taxon>
        <taxon>Actinomycetes</taxon>
        <taxon>Streptosporangiales</taxon>
        <taxon>Thermomonosporaceae</taxon>
        <taxon>Actinomadura</taxon>
    </lineage>
</organism>
<dbReference type="PROSITE" id="PS50977">
    <property type="entry name" value="HTH_TETR_2"/>
    <property type="match status" value="1"/>
</dbReference>
<evidence type="ECO:0000256" key="1">
    <source>
        <dbReference type="ARBA" id="ARBA00023015"/>
    </source>
</evidence>
<dbReference type="Pfam" id="PF16859">
    <property type="entry name" value="TetR_C_11"/>
    <property type="match status" value="1"/>
</dbReference>
<keyword evidence="2 4" id="KW-0238">DNA-binding</keyword>
<keyword evidence="3" id="KW-0804">Transcription</keyword>
<keyword evidence="7" id="KW-1185">Reference proteome</keyword>
<dbReference type="Pfam" id="PF00440">
    <property type="entry name" value="TetR_N"/>
    <property type="match status" value="1"/>
</dbReference>
<dbReference type="Gene3D" id="1.10.357.10">
    <property type="entry name" value="Tetracycline Repressor, domain 2"/>
    <property type="match status" value="1"/>
</dbReference>
<dbReference type="InterPro" id="IPR036271">
    <property type="entry name" value="Tet_transcr_reg_TetR-rel_C_sf"/>
</dbReference>
<protein>
    <submittedName>
        <fullName evidence="6">TetR family transcriptional regulator</fullName>
    </submittedName>
</protein>
<accession>A0A7K1L0B4</accession>
<dbReference type="GO" id="GO:0000976">
    <property type="term" value="F:transcription cis-regulatory region binding"/>
    <property type="evidence" value="ECO:0007669"/>
    <property type="project" value="TreeGrafter"/>
</dbReference>
<evidence type="ECO:0000256" key="3">
    <source>
        <dbReference type="ARBA" id="ARBA00023163"/>
    </source>
</evidence>
<dbReference type="AlphaFoldDB" id="A0A7K1L0B4"/>